<proteinExistence type="predicted"/>
<keyword evidence="4" id="KW-1185">Reference proteome</keyword>
<reference evidence="3" key="1">
    <citation type="submission" date="2018-06" db="EMBL/GenBank/DDBJ databases">
        <title>Paenibacillus xerothermodurans sp. nov. an extremely dry heat resistant spore forming bacterium isolated from the soil of Cape Canaveral, Florida.</title>
        <authorList>
            <person name="Seuylemezian A."/>
            <person name="Kaur N."/>
            <person name="Patil P."/>
            <person name="Patil P."/>
            <person name="Mayilraj S."/>
            <person name="Vaishampayan P."/>
        </authorList>
    </citation>
    <scope>NUCLEOTIDE SEQUENCE [LARGE SCALE GENOMIC DNA]</scope>
    <source>
        <strain evidence="3">ATCC 27380</strain>
    </source>
</reference>
<protein>
    <submittedName>
        <fullName evidence="3">XRE family transcriptional regulator</fullName>
    </submittedName>
</protein>
<dbReference type="InterPro" id="IPR001387">
    <property type="entry name" value="Cro/C1-type_HTH"/>
</dbReference>
<comment type="caution">
    <text evidence="3">The sequence shown here is derived from an EMBL/GenBank/DDBJ whole genome shotgun (WGS) entry which is preliminary data.</text>
</comment>
<dbReference type="PANTHER" id="PTHR46797:SF1">
    <property type="entry name" value="METHYLPHOSPHONATE SYNTHASE"/>
    <property type="match status" value="1"/>
</dbReference>
<dbReference type="PROSITE" id="PS50943">
    <property type="entry name" value="HTH_CROC1"/>
    <property type="match status" value="1"/>
</dbReference>
<feature type="domain" description="HTH cro/C1-type" evidence="2">
    <location>
        <begin position="7"/>
        <end position="62"/>
    </location>
</feature>
<name>A0A2W1NPU7_PAEXE</name>
<dbReference type="Pfam" id="PF01381">
    <property type="entry name" value="HTH_3"/>
    <property type="match status" value="1"/>
</dbReference>
<dbReference type="CDD" id="cd00093">
    <property type="entry name" value="HTH_XRE"/>
    <property type="match status" value="1"/>
</dbReference>
<dbReference type="OrthoDB" id="9812960at2"/>
<organism evidence="3 4">
    <name type="scientific">Paenibacillus xerothermodurans</name>
    <dbReference type="NCBI Taxonomy" id="1977292"/>
    <lineage>
        <taxon>Bacteria</taxon>
        <taxon>Bacillati</taxon>
        <taxon>Bacillota</taxon>
        <taxon>Bacilli</taxon>
        <taxon>Bacillales</taxon>
        <taxon>Paenibacillaceae</taxon>
        <taxon>Paenibacillus</taxon>
    </lineage>
</organism>
<dbReference type="GO" id="GO:0003700">
    <property type="term" value="F:DNA-binding transcription factor activity"/>
    <property type="evidence" value="ECO:0007669"/>
    <property type="project" value="TreeGrafter"/>
</dbReference>
<dbReference type="EMBL" id="NHRJ02000004">
    <property type="protein sequence ID" value="PZE20933.1"/>
    <property type="molecule type" value="Genomic_DNA"/>
</dbReference>
<dbReference type="SUPFAM" id="SSF47413">
    <property type="entry name" value="lambda repressor-like DNA-binding domains"/>
    <property type="match status" value="1"/>
</dbReference>
<accession>A0A2W1NPU7</accession>
<dbReference type="AlphaFoldDB" id="A0A2W1NPU7"/>
<dbReference type="Proteomes" id="UP000214746">
    <property type="component" value="Unassembled WGS sequence"/>
</dbReference>
<evidence type="ECO:0000313" key="4">
    <source>
        <dbReference type="Proteomes" id="UP000214746"/>
    </source>
</evidence>
<dbReference type="RefSeq" id="WP_089199792.1">
    <property type="nucleotide sequence ID" value="NZ_NHRJ02000004.1"/>
</dbReference>
<dbReference type="Gene3D" id="1.10.260.40">
    <property type="entry name" value="lambda repressor-like DNA-binding domains"/>
    <property type="match status" value="1"/>
</dbReference>
<evidence type="ECO:0000259" key="2">
    <source>
        <dbReference type="PROSITE" id="PS50943"/>
    </source>
</evidence>
<evidence type="ECO:0000256" key="1">
    <source>
        <dbReference type="ARBA" id="ARBA00023125"/>
    </source>
</evidence>
<dbReference type="PANTHER" id="PTHR46797">
    <property type="entry name" value="HTH-TYPE TRANSCRIPTIONAL REGULATOR"/>
    <property type="match status" value="1"/>
</dbReference>
<gene>
    <name evidence="3" type="ORF">CBW46_009585</name>
</gene>
<dbReference type="GO" id="GO:0005829">
    <property type="term" value="C:cytosol"/>
    <property type="evidence" value="ECO:0007669"/>
    <property type="project" value="TreeGrafter"/>
</dbReference>
<keyword evidence="1" id="KW-0238">DNA-binding</keyword>
<dbReference type="GO" id="GO:0003677">
    <property type="term" value="F:DNA binding"/>
    <property type="evidence" value="ECO:0007669"/>
    <property type="project" value="UniProtKB-KW"/>
</dbReference>
<dbReference type="SMART" id="SM00530">
    <property type="entry name" value="HTH_XRE"/>
    <property type="match status" value="1"/>
</dbReference>
<dbReference type="InterPro" id="IPR010982">
    <property type="entry name" value="Lambda_DNA-bd_dom_sf"/>
</dbReference>
<sequence length="133" mass="15570">MNFYEQLRDMRKLKGFTIRELADRSGVSAAYISQLENGNRGVPSPDVLMKLSEGLNTPYAELMSIAGYLARTGSEHDDNLSKERPRVNLRRFLRENELMFDGIELTEQDKDWIERMLTVLFWKEKQRRENEPG</sequence>
<dbReference type="InterPro" id="IPR050807">
    <property type="entry name" value="TransReg_Diox_bact_type"/>
</dbReference>
<evidence type="ECO:0000313" key="3">
    <source>
        <dbReference type="EMBL" id="PZE20933.1"/>
    </source>
</evidence>